<dbReference type="HOGENOM" id="CLU_984477_0_0_1"/>
<dbReference type="InterPro" id="IPR037064">
    <property type="entry name" value="Formiminotransferase_N_sf"/>
</dbReference>
<dbReference type="SUPFAM" id="SSF55116">
    <property type="entry name" value="Formiminotransferase domain of formiminotransferase-cyclodeaminase"/>
    <property type="match status" value="1"/>
</dbReference>
<dbReference type="EnsemblProtists" id="EKX50391">
    <property type="protein sequence ID" value="EKX50391"/>
    <property type="gene ID" value="GUITHDRAFT_161778"/>
</dbReference>
<name>L1JP83_GUITC</name>
<dbReference type="InterPro" id="IPR012886">
    <property type="entry name" value="Formiminotransferase_N"/>
</dbReference>
<dbReference type="SMART" id="SM01222">
    <property type="entry name" value="FTCD_N"/>
    <property type="match status" value="1"/>
</dbReference>
<dbReference type="Gene3D" id="3.30.990.10">
    <property type="entry name" value="Formiminotransferase, N-terminal subdomain"/>
    <property type="match status" value="1"/>
</dbReference>
<dbReference type="PANTHER" id="PTHR12234">
    <property type="entry name" value="FORMIMINOTRANSFERASE-CYCLODEAMINASE"/>
    <property type="match status" value="1"/>
</dbReference>
<dbReference type="InterPro" id="IPR051623">
    <property type="entry name" value="FTCD"/>
</dbReference>
<dbReference type="InterPro" id="IPR022384">
    <property type="entry name" value="FormiminoTrfase_cat_dom_sf"/>
</dbReference>
<reference evidence="4" key="3">
    <citation type="submission" date="2016-03" db="UniProtKB">
        <authorList>
            <consortium name="EnsemblProtists"/>
        </authorList>
    </citation>
    <scope>IDENTIFICATION</scope>
</reference>
<evidence type="ECO:0000256" key="1">
    <source>
        <dbReference type="SAM" id="MobiDB-lite"/>
    </source>
</evidence>
<dbReference type="Proteomes" id="UP000011087">
    <property type="component" value="Unassembled WGS sequence"/>
</dbReference>
<feature type="region of interest" description="Disordered" evidence="1">
    <location>
        <begin position="302"/>
        <end position="331"/>
    </location>
</feature>
<evidence type="ECO:0000313" key="4">
    <source>
        <dbReference type="EnsemblProtists" id="EKX50391"/>
    </source>
</evidence>
<dbReference type="AlphaFoldDB" id="L1JP83"/>
<dbReference type="KEGG" id="gtt:GUITHDRAFT_161778"/>
<dbReference type="OMA" id="TAPHREN"/>
<feature type="domain" description="Formiminotransferase N-terminal subdomain" evidence="2">
    <location>
        <begin position="8"/>
        <end position="205"/>
    </location>
</feature>
<accession>L1JP83</accession>
<reference evidence="3 5" key="1">
    <citation type="journal article" date="2012" name="Nature">
        <title>Algal genomes reveal evolutionary mosaicism and the fate of nucleomorphs.</title>
        <authorList>
            <consortium name="DOE Joint Genome Institute"/>
            <person name="Curtis B.A."/>
            <person name="Tanifuji G."/>
            <person name="Burki F."/>
            <person name="Gruber A."/>
            <person name="Irimia M."/>
            <person name="Maruyama S."/>
            <person name="Arias M.C."/>
            <person name="Ball S.G."/>
            <person name="Gile G.H."/>
            <person name="Hirakawa Y."/>
            <person name="Hopkins J.F."/>
            <person name="Kuo A."/>
            <person name="Rensing S.A."/>
            <person name="Schmutz J."/>
            <person name="Symeonidi A."/>
            <person name="Elias M."/>
            <person name="Eveleigh R.J."/>
            <person name="Herman E.K."/>
            <person name="Klute M.J."/>
            <person name="Nakayama T."/>
            <person name="Obornik M."/>
            <person name="Reyes-Prieto A."/>
            <person name="Armbrust E.V."/>
            <person name="Aves S.J."/>
            <person name="Beiko R.G."/>
            <person name="Coutinho P."/>
            <person name="Dacks J.B."/>
            <person name="Durnford D.G."/>
            <person name="Fast N.M."/>
            <person name="Green B.R."/>
            <person name="Grisdale C.J."/>
            <person name="Hempel F."/>
            <person name="Henrissat B."/>
            <person name="Hoppner M.P."/>
            <person name="Ishida K."/>
            <person name="Kim E."/>
            <person name="Koreny L."/>
            <person name="Kroth P.G."/>
            <person name="Liu Y."/>
            <person name="Malik S.B."/>
            <person name="Maier U.G."/>
            <person name="McRose D."/>
            <person name="Mock T."/>
            <person name="Neilson J.A."/>
            <person name="Onodera N.T."/>
            <person name="Poole A.M."/>
            <person name="Pritham E.J."/>
            <person name="Richards T.A."/>
            <person name="Rocap G."/>
            <person name="Roy S.W."/>
            <person name="Sarai C."/>
            <person name="Schaack S."/>
            <person name="Shirato S."/>
            <person name="Slamovits C.H."/>
            <person name="Spencer D.F."/>
            <person name="Suzuki S."/>
            <person name="Worden A.Z."/>
            <person name="Zauner S."/>
            <person name="Barry K."/>
            <person name="Bell C."/>
            <person name="Bharti A.K."/>
            <person name="Crow J.A."/>
            <person name="Grimwood J."/>
            <person name="Kramer R."/>
            <person name="Lindquist E."/>
            <person name="Lucas S."/>
            <person name="Salamov A."/>
            <person name="McFadden G.I."/>
            <person name="Lane C.E."/>
            <person name="Keeling P.J."/>
            <person name="Gray M.W."/>
            <person name="Grigoriev I.V."/>
            <person name="Archibald J.M."/>
        </authorList>
    </citation>
    <scope>NUCLEOTIDE SEQUENCE</scope>
    <source>
        <strain evidence="3 5">CCMP2712</strain>
    </source>
</reference>
<dbReference type="EMBL" id="JH992978">
    <property type="protein sequence ID" value="EKX50391.1"/>
    <property type="molecule type" value="Genomic_DNA"/>
</dbReference>
<gene>
    <name evidence="3" type="ORF">GUITHDRAFT_161778</name>
</gene>
<dbReference type="OrthoDB" id="48036at2759"/>
<dbReference type="RefSeq" id="XP_005837371.1">
    <property type="nucleotide sequence ID" value="XM_005837314.1"/>
</dbReference>
<sequence length="331" mass="35905">MPPRAIPGLVCMANVQEGRDAKKLRAMAEAASSIPRAWLLRVFSDRTFHRSGFCLAGAPDAVGNAAIALSRRAAEYIDLTSSERAEDKYEDVGSHVGESAHHHVGAVDLLPFHPIGAATMEDAAEVARRVSKTLGEEMGLSVLTYGHAHPTRRSLVQLRKQTSFFKRGPHALHASSHAVSSEVKPDFGPEVPDQRRGITVCGATGYVLNFNIALETTDLQEAMQIAKAIRGSNTGGLPGVESMAYEHAGPDGSRLVEVACNLREPSSQEGGQASVLERVTDLARAKGIRILHSYCTNPTPEELESWWTSDKSSSQTWEWRVPPGEENFDKS</sequence>
<feature type="compositionally biased region" description="Polar residues" evidence="1">
    <location>
        <begin position="306"/>
        <end position="317"/>
    </location>
</feature>
<evidence type="ECO:0000313" key="5">
    <source>
        <dbReference type="Proteomes" id="UP000011087"/>
    </source>
</evidence>
<dbReference type="STRING" id="905079.L1JP83"/>
<dbReference type="PaxDb" id="55529-EKX50391"/>
<dbReference type="PANTHER" id="PTHR12234:SF1">
    <property type="entry name" value="FORMIMINOTRANSFERASE N-TERMINAL SUBDOMAIN-CONTAINING PROTEIN"/>
    <property type="match status" value="1"/>
</dbReference>
<dbReference type="GeneID" id="17307337"/>
<dbReference type="InterPro" id="IPR037070">
    <property type="entry name" value="Formiminotransferase_C_sf"/>
</dbReference>
<reference evidence="5" key="2">
    <citation type="submission" date="2012-11" db="EMBL/GenBank/DDBJ databases">
        <authorList>
            <person name="Kuo A."/>
            <person name="Curtis B.A."/>
            <person name="Tanifuji G."/>
            <person name="Burki F."/>
            <person name="Gruber A."/>
            <person name="Irimia M."/>
            <person name="Maruyama S."/>
            <person name="Arias M.C."/>
            <person name="Ball S.G."/>
            <person name="Gile G.H."/>
            <person name="Hirakawa Y."/>
            <person name="Hopkins J.F."/>
            <person name="Rensing S.A."/>
            <person name="Schmutz J."/>
            <person name="Symeonidi A."/>
            <person name="Elias M."/>
            <person name="Eveleigh R.J."/>
            <person name="Herman E.K."/>
            <person name="Klute M.J."/>
            <person name="Nakayama T."/>
            <person name="Obornik M."/>
            <person name="Reyes-Prieto A."/>
            <person name="Armbrust E.V."/>
            <person name="Aves S.J."/>
            <person name="Beiko R.G."/>
            <person name="Coutinho P."/>
            <person name="Dacks J.B."/>
            <person name="Durnford D.G."/>
            <person name="Fast N.M."/>
            <person name="Green B.R."/>
            <person name="Grisdale C."/>
            <person name="Hempe F."/>
            <person name="Henrissat B."/>
            <person name="Hoppner M.P."/>
            <person name="Ishida K.-I."/>
            <person name="Kim E."/>
            <person name="Koreny L."/>
            <person name="Kroth P.G."/>
            <person name="Liu Y."/>
            <person name="Malik S.-B."/>
            <person name="Maier U.G."/>
            <person name="McRose D."/>
            <person name="Mock T."/>
            <person name="Neilson J.A."/>
            <person name="Onodera N.T."/>
            <person name="Poole A.M."/>
            <person name="Pritham E.J."/>
            <person name="Richards T.A."/>
            <person name="Rocap G."/>
            <person name="Roy S.W."/>
            <person name="Sarai C."/>
            <person name="Schaack S."/>
            <person name="Shirato S."/>
            <person name="Slamovits C.H."/>
            <person name="Spencer D.F."/>
            <person name="Suzuki S."/>
            <person name="Worden A.Z."/>
            <person name="Zauner S."/>
            <person name="Barry K."/>
            <person name="Bell C."/>
            <person name="Bharti A.K."/>
            <person name="Crow J.A."/>
            <person name="Grimwood J."/>
            <person name="Kramer R."/>
            <person name="Lindquist E."/>
            <person name="Lucas S."/>
            <person name="Salamov A."/>
            <person name="McFadden G.I."/>
            <person name="Lane C.E."/>
            <person name="Keeling P.J."/>
            <person name="Gray M.W."/>
            <person name="Grigoriev I.V."/>
            <person name="Archibald J.M."/>
        </authorList>
    </citation>
    <scope>NUCLEOTIDE SEQUENCE</scope>
    <source>
        <strain evidence="5">CCMP2712</strain>
    </source>
</reference>
<dbReference type="Gene3D" id="3.30.70.670">
    <property type="entry name" value="Formiminotransferase, C-terminal subdomain"/>
    <property type="match status" value="1"/>
</dbReference>
<evidence type="ECO:0000259" key="2">
    <source>
        <dbReference type="SMART" id="SM01222"/>
    </source>
</evidence>
<keyword evidence="5" id="KW-1185">Reference proteome</keyword>
<dbReference type="eggNOG" id="ENOG502QS19">
    <property type="taxonomic scope" value="Eukaryota"/>
</dbReference>
<dbReference type="GO" id="GO:0005542">
    <property type="term" value="F:folic acid binding"/>
    <property type="evidence" value="ECO:0007669"/>
    <property type="project" value="InterPro"/>
</dbReference>
<protein>
    <recommendedName>
        <fullName evidence="2">Formiminotransferase N-terminal subdomain domain-containing protein</fullName>
    </recommendedName>
</protein>
<organism evidence="3">
    <name type="scientific">Guillardia theta (strain CCMP2712)</name>
    <name type="common">Cryptophyte</name>
    <dbReference type="NCBI Taxonomy" id="905079"/>
    <lineage>
        <taxon>Eukaryota</taxon>
        <taxon>Cryptophyceae</taxon>
        <taxon>Pyrenomonadales</taxon>
        <taxon>Geminigeraceae</taxon>
        <taxon>Guillardia</taxon>
    </lineage>
</organism>
<evidence type="ECO:0000313" key="3">
    <source>
        <dbReference type="EMBL" id="EKX50391.1"/>
    </source>
</evidence>
<proteinExistence type="predicted"/>
<dbReference type="GO" id="GO:0016740">
    <property type="term" value="F:transferase activity"/>
    <property type="evidence" value="ECO:0007669"/>
    <property type="project" value="InterPro"/>
</dbReference>
<dbReference type="Pfam" id="PF07837">
    <property type="entry name" value="FTCD_N"/>
    <property type="match status" value="1"/>
</dbReference>